<feature type="compositionally biased region" description="Basic and acidic residues" evidence="1">
    <location>
        <begin position="108"/>
        <end position="121"/>
    </location>
</feature>
<reference evidence="2" key="2">
    <citation type="journal article" date="2007" name="Science">
        <title>Draft genome sequence of the sexually transmitted pathogen Trichomonas vaginalis.</title>
        <authorList>
            <person name="Carlton J.M."/>
            <person name="Hirt R.P."/>
            <person name="Silva J.C."/>
            <person name="Delcher A.L."/>
            <person name="Schatz M."/>
            <person name="Zhao Q."/>
            <person name="Wortman J.R."/>
            <person name="Bidwell S.L."/>
            <person name="Alsmark U.C.M."/>
            <person name="Besteiro S."/>
            <person name="Sicheritz-Ponten T."/>
            <person name="Noel C.J."/>
            <person name="Dacks J.B."/>
            <person name="Foster P.G."/>
            <person name="Simillion C."/>
            <person name="Van de Peer Y."/>
            <person name="Miranda-Saavedra D."/>
            <person name="Barton G.J."/>
            <person name="Westrop G.D."/>
            <person name="Mueller S."/>
            <person name="Dessi D."/>
            <person name="Fiori P.L."/>
            <person name="Ren Q."/>
            <person name="Paulsen I."/>
            <person name="Zhang H."/>
            <person name="Bastida-Corcuera F.D."/>
            <person name="Simoes-Barbosa A."/>
            <person name="Brown M.T."/>
            <person name="Hayes R.D."/>
            <person name="Mukherjee M."/>
            <person name="Okumura C.Y."/>
            <person name="Schneider R."/>
            <person name="Smith A.J."/>
            <person name="Vanacova S."/>
            <person name="Villalvazo M."/>
            <person name="Haas B.J."/>
            <person name="Pertea M."/>
            <person name="Feldblyum T.V."/>
            <person name="Utterback T.R."/>
            <person name="Shu C.L."/>
            <person name="Osoegawa K."/>
            <person name="de Jong P.J."/>
            <person name="Hrdy I."/>
            <person name="Horvathova L."/>
            <person name="Zubacova Z."/>
            <person name="Dolezal P."/>
            <person name="Malik S.B."/>
            <person name="Logsdon J.M. Jr."/>
            <person name="Henze K."/>
            <person name="Gupta A."/>
            <person name="Wang C.C."/>
            <person name="Dunne R.L."/>
            <person name="Upcroft J.A."/>
            <person name="Upcroft P."/>
            <person name="White O."/>
            <person name="Salzberg S.L."/>
            <person name="Tang P."/>
            <person name="Chiu C.-H."/>
            <person name="Lee Y.-S."/>
            <person name="Embley T.M."/>
            <person name="Coombs G.H."/>
            <person name="Mottram J.C."/>
            <person name="Tachezy J."/>
            <person name="Fraser-Liggett C.M."/>
            <person name="Johnson P.J."/>
        </authorList>
    </citation>
    <scope>NUCLEOTIDE SEQUENCE [LARGE SCALE GENOMIC DNA]</scope>
    <source>
        <strain evidence="2">G3</strain>
    </source>
</reference>
<name>A2E0Q8_TRIV3</name>
<dbReference type="KEGG" id="tva:4771788"/>
<dbReference type="Proteomes" id="UP000001542">
    <property type="component" value="Unassembled WGS sequence"/>
</dbReference>
<evidence type="ECO:0000313" key="3">
    <source>
        <dbReference type="Proteomes" id="UP000001542"/>
    </source>
</evidence>
<accession>A2E0Q8</accession>
<evidence type="ECO:0000256" key="1">
    <source>
        <dbReference type="SAM" id="MobiDB-lite"/>
    </source>
</evidence>
<feature type="compositionally biased region" description="Acidic residues" evidence="1">
    <location>
        <begin position="352"/>
        <end position="364"/>
    </location>
</feature>
<feature type="compositionally biased region" description="Polar residues" evidence="1">
    <location>
        <begin position="213"/>
        <end position="223"/>
    </location>
</feature>
<dbReference type="AlphaFoldDB" id="A2E0Q8"/>
<keyword evidence="3" id="KW-1185">Reference proteome</keyword>
<dbReference type="RefSeq" id="XP_001326026.1">
    <property type="nucleotide sequence ID" value="XM_001325991.1"/>
</dbReference>
<feature type="compositionally biased region" description="Polar residues" evidence="1">
    <location>
        <begin position="50"/>
        <end position="71"/>
    </location>
</feature>
<feature type="compositionally biased region" description="Basic and acidic residues" evidence="1">
    <location>
        <begin position="331"/>
        <end position="344"/>
    </location>
</feature>
<feature type="region of interest" description="Disordered" evidence="1">
    <location>
        <begin position="108"/>
        <end position="449"/>
    </location>
</feature>
<gene>
    <name evidence="2" type="ORF">TVAG_468190</name>
</gene>
<feature type="compositionally biased region" description="Polar residues" evidence="1">
    <location>
        <begin position="124"/>
        <end position="157"/>
    </location>
</feature>
<proteinExistence type="predicted"/>
<feature type="region of interest" description="Disordered" evidence="1">
    <location>
        <begin position="46"/>
        <end position="73"/>
    </location>
</feature>
<dbReference type="SMR" id="A2E0Q8"/>
<evidence type="ECO:0000313" key="2">
    <source>
        <dbReference type="EMBL" id="EAY13803.1"/>
    </source>
</evidence>
<organism evidence="2 3">
    <name type="scientific">Trichomonas vaginalis (strain ATCC PRA-98 / G3)</name>
    <dbReference type="NCBI Taxonomy" id="412133"/>
    <lineage>
        <taxon>Eukaryota</taxon>
        <taxon>Metamonada</taxon>
        <taxon>Parabasalia</taxon>
        <taxon>Trichomonadida</taxon>
        <taxon>Trichomonadidae</taxon>
        <taxon>Trichomonas</taxon>
    </lineage>
</organism>
<feature type="compositionally biased region" description="Polar residues" evidence="1">
    <location>
        <begin position="240"/>
        <end position="257"/>
    </location>
</feature>
<dbReference type="VEuPathDB" id="TrichDB:TVAG_468190"/>
<feature type="compositionally biased region" description="Polar residues" evidence="1">
    <location>
        <begin position="392"/>
        <end position="407"/>
    </location>
</feature>
<reference evidence="2" key="1">
    <citation type="submission" date="2006-10" db="EMBL/GenBank/DDBJ databases">
        <authorList>
            <person name="Amadeo P."/>
            <person name="Zhao Q."/>
            <person name="Wortman J."/>
            <person name="Fraser-Liggett C."/>
            <person name="Carlton J."/>
        </authorList>
    </citation>
    <scope>NUCLEOTIDE SEQUENCE</scope>
    <source>
        <strain evidence="2">G3</strain>
    </source>
</reference>
<feature type="compositionally biased region" description="Low complexity" evidence="1">
    <location>
        <begin position="434"/>
        <end position="449"/>
    </location>
</feature>
<sequence length="449" mass="51079">MSSIYSKRSSPFKPIDEIKSEYQNKCTELNNLRNSLQQTYNEAIKKLDKIQSSSPAKKTSQPSPISNSPRTKNLFPKIYPIQLSSINDSPSEKFAKKWGYKIEEEKPLEHITIEIPRERLTESPIVSPTSTNSRSVLETPKKSSANSSREYPQTSSFDIHPKLSSESYDDSLEQQPAFQQSGIGQSQSAESNSHRRSHPTTFTGDDIPVPSLDNESSQQNQDQTYEYEYEVDNNENNTTPQLQKQQITKNSFTIDFSNESEHLSLPDTNTESFGEEEDTEQPKTTEENSQISNEQKTTEKDENNEDSIIPQQQNMASDFSFDEKENEEEDFVKQQEQTKSDILPDTKSNITDNEEENPEEEDIFTSDLNFDTKSNIIDQPEGKATSDAKLGSKSNVSDQKQEINPTNEENESDPDIFSFYEEEEETNKQEIEQKQSPNASSMSLPSSIN</sequence>
<protein>
    <submittedName>
        <fullName evidence="2">Uncharacterized protein</fullName>
    </submittedName>
</protein>
<dbReference type="VEuPathDB" id="TrichDB:TVAGG3_0073600"/>
<feature type="compositionally biased region" description="Polar residues" evidence="1">
    <location>
        <begin position="173"/>
        <end position="191"/>
    </location>
</feature>
<dbReference type="InParanoid" id="A2E0Q8"/>
<feature type="compositionally biased region" description="Polar residues" evidence="1">
    <location>
        <begin position="366"/>
        <end position="377"/>
    </location>
</feature>
<feature type="compositionally biased region" description="Acidic residues" evidence="1">
    <location>
        <begin position="408"/>
        <end position="425"/>
    </location>
</feature>
<dbReference type="EMBL" id="DS113280">
    <property type="protein sequence ID" value="EAY13803.1"/>
    <property type="molecule type" value="Genomic_DNA"/>
</dbReference>